<evidence type="ECO:0000313" key="8">
    <source>
        <dbReference type="Proteomes" id="UP000193224"/>
    </source>
</evidence>
<feature type="transmembrane region" description="Helical" evidence="6">
    <location>
        <begin position="57"/>
        <end position="75"/>
    </location>
</feature>
<proteinExistence type="predicted"/>
<keyword evidence="3 6" id="KW-0812">Transmembrane</keyword>
<evidence type="ECO:0000256" key="1">
    <source>
        <dbReference type="ARBA" id="ARBA00004651"/>
    </source>
</evidence>
<feature type="transmembrane region" description="Helical" evidence="6">
    <location>
        <begin position="284"/>
        <end position="301"/>
    </location>
</feature>
<reference evidence="7 8" key="1">
    <citation type="submission" date="2017-03" db="EMBL/GenBank/DDBJ databases">
        <authorList>
            <person name="Afonso C.L."/>
            <person name="Miller P.J."/>
            <person name="Scott M.A."/>
            <person name="Spackman E."/>
            <person name="Goraichik I."/>
            <person name="Dimitrov K.M."/>
            <person name="Suarez D.L."/>
            <person name="Swayne D.E."/>
        </authorList>
    </citation>
    <scope>NUCLEOTIDE SEQUENCE [LARGE SCALE GENOMIC DNA]</scope>
    <source>
        <strain evidence="7 8">CECT 7745</strain>
    </source>
</reference>
<keyword evidence="5 6" id="KW-0472">Membrane</keyword>
<organism evidence="7 8">
    <name type="scientific">Roseovarius aestuarii</name>
    <dbReference type="NCBI Taxonomy" id="475083"/>
    <lineage>
        <taxon>Bacteria</taxon>
        <taxon>Pseudomonadati</taxon>
        <taxon>Pseudomonadota</taxon>
        <taxon>Alphaproteobacteria</taxon>
        <taxon>Rhodobacterales</taxon>
        <taxon>Roseobacteraceae</taxon>
        <taxon>Roseovarius</taxon>
    </lineage>
</organism>
<feature type="transmembrane region" description="Helical" evidence="6">
    <location>
        <begin position="159"/>
        <end position="178"/>
    </location>
</feature>
<dbReference type="Pfam" id="PF02653">
    <property type="entry name" value="BPD_transp_2"/>
    <property type="match status" value="1"/>
</dbReference>
<evidence type="ECO:0000256" key="2">
    <source>
        <dbReference type="ARBA" id="ARBA00022475"/>
    </source>
</evidence>
<feature type="transmembrane region" description="Helical" evidence="6">
    <location>
        <begin position="108"/>
        <end position="128"/>
    </location>
</feature>
<dbReference type="OrthoDB" id="9810505at2"/>
<dbReference type="GO" id="GO:0005886">
    <property type="term" value="C:plasma membrane"/>
    <property type="evidence" value="ECO:0007669"/>
    <property type="project" value="UniProtKB-SubCell"/>
</dbReference>
<dbReference type="InterPro" id="IPR043428">
    <property type="entry name" value="LivM-like"/>
</dbReference>
<keyword evidence="8" id="KW-1185">Reference proteome</keyword>
<feature type="transmembrane region" description="Helical" evidence="6">
    <location>
        <begin position="81"/>
        <end position="101"/>
    </location>
</feature>
<protein>
    <submittedName>
        <fullName evidence="7">Leucine/isoleucine/valine transporter permease subunit</fullName>
    </submittedName>
</protein>
<dbReference type="Proteomes" id="UP000193224">
    <property type="component" value="Unassembled WGS sequence"/>
</dbReference>
<feature type="transmembrane region" description="Helical" evidence="6">
    <location>
        <begin position="243"/>
        <end position="272"/>
    </location>
</feature>
<comment type="subcellular location">
    <subcellularLocation>
        <location evidence="1">Cell membrane</location>
        <topology evidence="1">Multi-pass membrane protein</topology>
    </subcellularLocation>
</comment>
<evidence type="ECO:0000256" key="4">
    <source>
        <dbReference type="ARBA" id="ARBA00022989"/>
    </source>
</evidence>
<dbReference type="InterPro" id="IPR001851">
    <property type="entry name" value="ABC_transp_permease"/>
</dbReference>
<evidence type="ECO:0000256" key="5">
    <source>
        <dbReference type="ARBA" id="ARBA00023136"/>
    </source>
</evidence>
<feature type="transmembrane region" description="Helical" evidence="6">
    <location>
        <begin position="210"/>
        <end position="231"/>
    </location>
</feature>
<name>A0A1X7BNP5_9RHOB</name>
<dbReference type="GO" id="GO:0015658">
    <property type="term" value="F:branched-chain amino acid transmembrane transporter activity"/>
    <property type="evidence" value="ECO:0007669"/>
    <property type="project" value="InterPro"/>
</dbReference>
<accession>A0A1X7BNP5</accession>
<dbReference type="RefSeq" id="WP_085799211.1">
    <property type="nucleotide sequence ID" value="NZ_FWXB01000003.1"/>
</dbReference>
<dbReference type="EMBL" id="FWXB01000003">
    <property type="protein sequence ID" value="SMC11232.1"/>
    <property type="molecule type" value="Genomic_DNA"/>
</dbReference>
<dbReference type="AlphaFoldDB" id="A0A1X7BNP5"/>
<evidence type="ECO:0000256" key="6">
    <source>
        <dbReference type="SAM" id="Phobius"/>
    </source>
</evidence>
<gene>
    <name evidence="7" type="ORF">ROA7745_01043</name>
</gene>
<keyword evidence="4 6" id="KW-1133">Transmembrane helix</keyword>
<sequence length="320" mass="34868">MNTSKTLQFALLSLAVIGGMILLPQGLGLYSVELLNIFLVNVILVCSYRMTVTTGDWGLAHIVMMGVGGYSAALLAKDAGFSIYLTIPAAGLIAAFVAYVMSLPLSRTVGFGYFIASFAIAELVRLSWLKFDTLFGGVRGLINIPIGKVFGYSLFDPVIYYYLSLAVAVICLMLMFQIDRSRIGIVWRSLSTDADLARSGGINVSYYRKLAFMCGSAFAGVAGALLVHRLGSVDPKGFDLTTMIYLVIWVVVGGTGSFWGPIAGLIVMTFFFEWTREFLAWRPLFFGGILILFLIFLPNGLDGLLRKLFDKVTSRGGAKQ</sequence>
<dbReference type="CDD" id="cd06581">
    <property type="entry name" value="TM_PBP1_LivM_like"/>
    <property type="match status" value="1"/>
</dbReference>
<evidence type="ECO:0000256" key="3">
    <source>
        <dbReference type="ARBA" id="ARBA00022692"/>
    </source>
</evidence>
<dbReference type="PANTHER" id="PTHR30482">
    <property type="entry name" value="HIGH-AFFINITY BRANCHED-CHAIN AMINO ACID TRANSPORT SYSTEM PERMEASE"/>
    <property type="match status" value="1"/>
</dbReference>
<evidence type="ECO:0000313" key="7">
    <source>
        <dbReference type="EMBL" id="SMC11232.1"/>
    </source>
</evidence>
<feature type="transmembrane region" description="Helical" evidence="6">
    <location>
        <begin position="7"/>
        <end position="23"/>
    </location>
</feature>
<keyword evidence="2" id="KW-1003">Cell membrane</keyword>
<dbReference type="PANTHER" id="PTHR30482:SF20">
    <property type="entry name" value="HIGH-AFFINITY BRANCHED-CHAIN AMINO ACID TRANSPORT SYSTEM PERMEASE PROTEIN LIVM"/>
    <property type="match status" value="1"/>
</dbReference>
<feature type="transmembrane region" description="Helical" evidence="6">
    <location>
        <begin position="29"/>
        <end position="50"/>
    </location>
</feature>